<evidence type="ECO:0000313" key="10">
    <source>
        <dbReference type="Proteomes" id="UP000789845"/>
    </source>
</evidence>
<proteinExistence type="inferred from homology"/>
<gene>
    <name evidence="9" type="primary">yndE_4</name>
    <name evidence="9" type="ORF">NEOCIP111885_02424</name>
</gene>
<keyword evidence="5 8" id="KW-0812">Transmembrane</keyword>
<keyword evidence="7 8" id="KW-0472">Membrane</keyword>
<organism evidence="9 10">
    <name type="scientific">Pseudoneobacillus rhizosphaerae</name>
    <dbReference type="NCBI Taxonomy" id="2880968"/>
    <lineage>
        <taxon>Bacteria</taxon>
        <taxon>Bacillati</taxon>
        <taxon>Bacillota</taxon>
        <taxon>Bacilli</taxon>
        <taxon>Bacillales</taxon>
        <taxon>Bacillaceae</taxon>
        <taxon>Pseudoneobacillus</taxon>
    </lineage>
</organism>
<feature type="transmembrane region" description="Helical" evidence="8">
    <location>
        <begin position="40"/>
        <end position="59"/>
    </location>
</feature>
<dbReference type="NCBIfam" id="TIGR00912">
    <property type="entry name" value="2A0309"/>
    <property type="match status" value="1"/>
</dbReference>
<dbReference type="InterPro" id="IPR004761">
    <property type="entry name" value="Spore_GerAB"/>
</dbReference>
<feature type="transmembrane region" description="Helical" evidence="8">
    <location>
        <begin position="187"/>
        <end position="205"/>
    </location>
</feature>
<dbReference type="Pfam" id="PF03845">
    <property type="entry name" value="Spore_permease"/>
    <property type="match status" value="1"/>
</dbReference>
<dbReference type="RefSeq" id="WP_230496952.1">
    <property type="nucleotide sequence ID" value="NZ_CAKJTG010000012.1"/>
</dbReference>
<evidence type="ECO:0000256" key="6">
    <source>
        <dbReference type="ARBA" id="ARBA00022989"/>
    </source>
</evidence>
<reference evidence="9" key="1">
    <citation type="submission" date="2021-10" db="EMBL/GenBank/DDBJ databases">
        <authorList>
            <person name="Criscuolo A."/>
        </authorList>
    </citation>
    <scope>NUCLEOTIDE SEQUENCE</scope>
    <source>
        <strain evidence="9">CIP111885</strain>
    </source>
</reference>
<dbReference type="PANTHER" id="PTHR34975">
    <property type="entry name" value="SPORE GERMINATION PROTEIN A2"/>
    <property type="match status" value="1"/>
</dbReference>
<comment type="subcellular location">
    <subcellularLocation>
        <location evidence="1">Membrane</location>
        <topology evidence="1">Multi-pass membrane protein</topology>
    </subcellularLocation>
</comment>
<feature type="transmembrane region" description="Helical" evidence="8">
    <location>
        <begin position="270"/>
        <end position="294"/>
    </location>
</feature>
<feature type="transmembrane region" description="Helical" evidence="8">
    <location>
        <begin position="12"/>
        <end position="34"/>
    </location>
</feature>
<dbReference type="AlphaFoldDB" id="A0A9C7GAR3"/>
<keyword evidence="10" id="KW-1185">Reference proteome</keyword>
<dbReference type="PANTHER" id="PTHR34975:SF2">
    <property type="entry name" value="SPORE GERMINATION PROTEIN A2"/>
    <property type="match status" value="1"/>
</dbReference>
<feature type="transmembrane region" description="Helical" evidence="8">
    <location>
        <begin position="148"/>
        <end position="167"/>
    </location>
</feature>
<dbReference type="GO" id="GO:0016020">
    <property type="term" value="C:membrane"/>
    <property type="evidence" value="ECO:0007669"/>
    <property type="project" value="UniProtKB-SubCell"/>
</dbReference>
<keyword evidence="6 8" id="KW-1133">Transmembrane helix</keyword>
<evidence type="ECO:0000256" key="3">
    <source>
        <dbReference type="ARBA" id="ARBA00022448"/>
    </source>
</evidence>
<evidence type="ECO:0000256" key="2">
    <source>
        <dbReference type="ARBA" id="ARBA00007998"/>
    </source>
</evidence>
<feature type="transmembrane region" description="Helical" evidence="8">
    <location>
        <begin position="117"/>
        <end position="136"/>
    </location>
</feature>
<dbReference type="EMBL" id="CAKJTG010000012">
    <property type="protein sequence ID" value="CAG9608707.1"/>
    <property type="molecule type" value="Genomic_DNA"/>
</dbReference>
<evidence type="ECO:0000256" key="7">
    <source>
        <dbReference type="ARBA" id="ARBA00023136"/>
    </source>
</evidence>
<comment type="similarity">
    <text evidence="2">Belongs to the amino acid-polyamine-organocation (APC) superfamily. Spore germination protein (SGP) (TC 2.A.3.9) family.</text>
</comment>
<feature type="transmembrane region" description="Helical" evidence="8">
    <location>
        <begin position="217"/>
        <end position="240"/>
    </location>
</feature>
<protein>
    <submittedName>
        <fullName evidence="9">Spore germination protein YndE</fullName>
    </submittedName>
</protein>
<accession>A0A9C7GAR3</accession>
<feature type="transmembrane region" description="Helical" evidence="8">
    <location>
        <begin position="335"/>
        <end position="355"/>
    </location>
</feature>
<dbReference type="Proteomes" id="UP000789845">
    <property type="component" value="Unassembled WGS sequence"/>
</dbReference>
<dbReference type="GO" id="GO:0009847">
    <property type="term" value="P:spore germination"/>
    <property type="evidence" value="ECO:0007669"/>
    <property type="project" value="InterPro"/>
</dbReference>
<sequence>MKKIEKISSFQFFILVLMFVVGSSVLYIPSVLAASAKEDAWIVGVIGGLLGVGIVFLYIKTAEASQGKDLIQMYDSVFGFIFGKVLTIFFCFYCLIIAALILRGIGDFMLTQIMPETPIEIIMGLFIFLVIHAQKYGVEVFARTAEIFFPWIIFLFIFGVCMILPDIEFVRIFPILDNGIKPILKGTFSYLGFPYLECLLLLMLLPYCNHLTSAKKSWILGTIAGAIILLITIFLSIMVLGPEMTARQSYVTYILAKKMGIPHVFERMEVIIAIFWILTIFYKLLLCSFCLTKSIGRLLKVEEEKILAFPLGIIIFCTAIISGEDVVYLNDFSSNIWPFVGLQIGLLLPLLILLIQKGKKWIKQKDQFN</sequence>
<evidence type="ECO:0000256" key="4">
    <source>
        <dbReference type="ARBA" id="ARBA00022544"/>
    </source>
</evidence>
<comment type="caution">
    <text evidence="9">The sequence shown here is derived from an EMBL/GenBank/DDBJ whole genome shotgun (WGS) entry which is preliminary data.</text>
</comment>
<evidence type="ECO:0000256" key="5">
    <source>
        <dbReference type="ARBA" id="ARBA00022692"/>
    </source>
</evidence>
<evidence type="ECO:0000313" key="9">
    <source>
        <dbReference type="EMBL" id="CAG9608707.1"/>
    </source>
</evidence>
<evidence type="ECO:0000256" key="8">
    <source>
        <dbReference type="SAM" id="Phobius"/>
    </source>
</evidence>
<keyword evidence="4" id="KW-0309">Germination</keyword>
<keyword evidence="3" id="KW-0813">Transport</keyword>
<evidence type="ECO:0000256" key="1">
    <source>
        <dbReference type="ARBA" id="ARBA00004141"/>
    </source>
</evidence>
<feature type="transmembrane region" description="Helical" evidence="8">
    <location>
        <begin position="306"/>
        <end position="323"/>
    </location>
</feature>
<name>A0A9C7GAR3_9BACI</name>
<feature type="transmembrane region" description="Helical" evidence="8">
    <location>
        <begin position="80"/>
        <end position="105"/>
    </location>
</feature>